<evidence type="ECO:0000256" key="2">
    <source>
        <dbReference type="SAM" id="MobiDB-lite"/>
    </source>
</evidence>
<dbReference type="EMBL" id="SDIL01000099">
    <property type="protein sequence ID" value="RXK36368.1"/>
    <property type="molecule type" value="Genomic_DNA"/>
</dbReference>
<dbReference type="STRING" id="5217.A0A4Q1BC02"/>
<keyword evidence="1 3" id="KW-0732">Signal</keyword>
<organism evidence="5 6">
    <name type="scientific">Tremella mesenterica</name>
    <name type="common">Jelly fungus</name>
    <dbReference type="NCBI Taxonomy" id="5217"/>
    <lineage>
        <taxon>Eukaryota</taxon>
        <taxon>Fungi</taxon>
        <taxon>Dikarya</taxon>
        <taxon>Basidiomycota</taxon>
        <taxon>Agaricomycotina</taxon>
        <taxon>Tremellomycetes</taxon>
        <taxon>Tremellales</taxon>
        <taxon>Tremellaceae</taxon>
        <taxon>Tremella</taxon>
    </lineage>
</organism>
<comment type="caution">
    <text evidence="5">The sequence shown here is derived from an EMBL/GenBank/DDBJ whole genome shotgun (WGS) entry which is preliminary data.</text>
</comment>
<feature type="compositionally biased region" description="Low complexity" evidence="2">
    <location>
        <begin position="126"/>
        <end position="166"/>
    </location>
</feature>
<feature type="signal peptide" evidence="3">
    <location>
        <begin position="1"/>
        <end position="16"/>
    </location>
</feature>
<evidence type="ECO:0000259" key="4">
    <source>
        <dbReference type="Pfam" id="PF10342"/>
    </source>
</evidence>
<feature type="region of interest" description="Disordered" evidence="2">
    <location>
        <begin position="125"/>
        <end position="177"/>
    </location>
</feature>
<dbReference type="Pfam" id="PF10342">
    <property type="entry name" value="Kre9_KNH"/>
    <property type="match status" value="1"/>
</dbReference>
<dbReference type="AlphaFoldDB" id="A0A4Q1BC02"/>
<evidence type="ECO:0000256" key="1">
    <source>
        <dbReference type="ARBA" id="ARBA00022729"/>
    </source>
</evidence>
<evidence type="ECO:0000313" key="5">
    <source>
        <dbReference type="EMBL" id="RXK36368.1"/>
    </source>
</evidence>
<protein>
    <recommendedName>
        <fullName evidence="4">Yeast cell wall synthesis Kre9/Knh1-like N-terminal domain-containing protein</fullName>
    </recommendedName>
</protein>
<name>A0A4Q1BC02_TREME</name>
<proteinExistence type="predicted"/>
<sequence>MYSAALLFLLAPLAMAIQITSPATSDMWSSSSSSQTVVWQAVSTDPDSFEIQLVNQQGFLNNSPVTLVSNQATGSPNVQNSATITYPSGTWPSGRGFQINFVSTSSTTTTPAILAQSGQFNITDNGSASTSSTSSSSSSLTLPTTLSHSSTSTASATVTGSASGTSNGDASGGIPNSSSTAATGGTLGNVAMPAMKVLLAIVGLVAAIY</sequence>
<feature type="domain" description="Yeast cell wall synthesis Kre9/Knh1-like N-terminal" evidence="4">
    <location>
        <begin position="21"/>
        <end position="122"/>
    </location>
</feature>
<feature type="chain" id="PRO_5020253489" description="Yeast cell wall synthesis Kre9/Knh1-like N-terminal domain-containing protein" evidence="3">
    <location>
        <begin position="17"/>
        <end position="209"/>
    </location>
</feature>
<reference evidence="5 6" key="1">
    <citation type="submission" date="2016-06" db="EMBL/GenBank/DDBJ databases">
        <title>Evolution of pathogenesis and genome organization in the Tremellales.</title>
        <authorList>
            <person name="Cuomo C."/>
            <person name="Litvintseva A."/>
            <person name="Heitman J."/>
            <person name="Chen Y."/>
            <person name="Sun S."/>
            <person name="Springer D."/>
            <person name="Dromer F."/>
            <person name="Young S."/>
            <person name="Zeng Q."/>
            <person name="Chapman S."/>
            <person name="Gujja S."/>
            <person name="Saif S."/>
            <person name="Birren B."/>
        </authorList>
    </citation>
    <scope>NUCLEOTIDE SEQUENCE [LARGE SCALE GENOMIC DNA]</scope>
    <source>
        <strain evidence="5 6">ATCC 28783</strain>
    </source>
</reference>
<evidence type="ECO:0000256" key="3">
    <source>
        <dbReference type="SAM" id="SignalP"/>
    </source>
</evidence>
<dbReference type="InParanoid" id="A0A4Q1BC02"/>
<dbReference type="InterPro" id="IPR052479">
    <property type="entry name" value="GPI-anchor_Adhesion_Reg"/>
</dbReference>
<dbReference type="VEuPathDB" id="FungiDB:TREMEDRAFT_28297"/>
<gene>
    <name evidence="5" type="ORF">M231_06333</name>
</gene>
<keyword evidence="6" id="KW-1185">Reference proteome</keyword>
<dbReference type="OrthoDB" id="5316007at2759"/>
<dbReference type="InterPro" id="IPR018466">
    <property type="entry name" value="Kre9/Knh1-like_N"/>
</dbReference>
<accession>A0A4Q1BC02</accession>
<dbReference type="PANTHER" id="PTHR35185:SF1">
    <property type="entry name" value="UPF0619 GPI-ANCHORED MEMBRANE PROTEIN C1322.10"/>
    <property type="match status" value="1"/>
</dbReference>
<dbReference type="PANTHER" id="PTHR35185">
    <property type="entry name" value="SERINE/THREONINE-RICH PROTEIN ADG2-RELATED"/>
    <property type="match status" value="1"/>
</dbReference>
<dbReference type="Proteomes" id="UP000289152">
    <property type="component" value="Unassembled WGS sequence"/>
</dbReference>
<evidence type="ECO:0000313" key="6">
    <source>
        <dbReference type="Proteomes" id="UP000289152"/>
    </source>
</evidence>